<dbReference type="NCBIfam" id="TIGR00318">
    <property type="entry name" value="cyaB"/>
    <property type="match status" value="1"/>
</dbReference>
<gene>
    <name evidence="2" type="primary">cyaB</name>
    <name evidence="2" type="ORF">COU19_03040</name>
</gene>
<dbReference type="Proteomes" id="UP000230179">
    <property type="component" value="Unassembled WGS sequence"/>
</dbReference>
<dbReference type="PANTHER" id="PTHR21028">
    <property type="entry name" value="SI:CH211-156B7.4"/>
    <property type="match status" value="1"/>
</dbReference>
<reference evidence="3" key="1">
    <citation type="submission" date="2017-09" db="EMBL/GenBank/DDBJ databases">
        <title>Depth-based differentiation of microbial function through sediment-hosted aquifers and enrichment of novel symbionts in the deep terrestrial subsurface.</title>
        <authorList>
            <person name="Probst A.J."/>
            <person name="Ladd B."/>
            <person name="Jarett J.K."/>
            <person name="Geller-Mcgrath D.E."/>
            <person name="Sieber C.M.K."/>
            <person name="Emerson J.B."/>
            <person name="Anantharaman K."/>
            <person name="Thomas B.C."/>
            <person name="Malmstrom R."/>
            <person name="Stieglmeier M."/>
            <person name="Klingl A."/>
            <person name="Woyke T."/>
            <person name="Ryan C.M."/>
            <person name="Banfield J.F."/>
        </authorList>
    </citation>
    <scope>NUCLEOTIDE SEQUENCE [LARGE SCALE GENOMIC DNA]</scope>
</reference>
<dbReference type="Pfam" id="PF01928">
    <property type="entry name" value="CYTH"/>
    <property type="match status" value="1"/>
</dbReference>
<evidence type="ECO:0000313" key="2">
    <source>
        <dbReference type="EMBL" id="PIR82959.1"/>
    </source>
</evidence>
<dbReference type="SMART" id="SM01118">
    <property type="entry name" value="CYTH"/>
    <property type="match status" value="1"/>
</dbReference>
<feature type="domain" description="CYTH" evidence="1">
    <location>
        <begin position="1"/>
        <end position="175"/>
    </location>
</feature>
<comment type="caution">
    <text evidence="2">The sequence shown here is derived from an EMBL/GenBank/DDBJ whole genome shotgun (WGS) entry which is preliminary data.</text>
</comment>
<dbReference type="CDD" id="cd07890">
    <property type="entry name" value="CYTH-like_AC_IV-like"/>
    <property type="match status" value="1"/>
</dbReference>
<proteinExistence type="predicted"/>
<name>A0A2H0U965_9BACT</name>
<dbReference type="InterPro" id="IPR023577">
    <property type="entry name" value="CYTH_domain"/>
</dbReference>
<dbReference type="Gene3D" id="2.40.320.10">
    <property type="entry name" value="Hypothetical Protein Pfu-838710-001"/>
    <property type="match status" value="1"/>
</dbReference>
<dbReference type="InterPro" id="IPR008173">
    <property type="entry name" value="Adenylyl_cyclase_CyaB"/>
</dbReference>
<evidence type="ECO:0000313" key="3">
    <source>
        <dbReference type="Proteomes" id="UP000230179"/>
    </source>
</evidence>
<dbReference type="PROSITE" id="PS51707">
    <property type="entry name" value="CYTH"/>
    <property type="match status" value="1"/>
</dbReference>
<dbReference type="AlphaFoldDB" id="A0A2H0U965"/>
<dbReference type="EMBL" id="PFBL01000023">
    <property type="protein sequence ID" value="PIR82959.1"/>
    <property type="molecule type" value="Genomic_DNA"/>
</dbReference>
<dbReference type="PANTHER" id="PTHR21028:SF2">
    <property type="entry name" value="CYTH DOMAIN-CONTAINING PROTEIN"/>
    <property type="match status" value="1"/>
</dbReference>
<protein>
    <submittedName>
        <fullName evidence="2">Class IV adenylate cyclase</fullName>
    </submittedName>
</protein>
<evidence type="ECO:0000259" key="1">
    <source>
        <dbReference type="PROSITE" id="PS51707"/>
    </source>
</evidence>
<dbReference type="SUPFAM" id="SSF55154">
    <property type="entry name" value="CYTH-like phosphatases"/>
    <property type="match status" value="1"/>
</dbReference>
<sequence length="180" mass="20303">MQEIEVKAHLRDREAVVEKLVSLGCTLSDPLQQDDTVYVADREAIHVFAEGNLFLRIRVNNGSEVIFTAKKRSGPLVALEHEVTVSSRAELKGIIAMFGFEKFLTIKKARQTTHYDGCEICIDEVEGLGAFIEMEKLSRDGDPASIQAELFAFLESLGVRREDRVNNGYDILLFERERAQ</sequence>
<organism evidence="2 3">
    <name type="scientific">Candidatus Kaiserbacteria bacterium CG10_big_fil_rev_8_21_14_0_10_56_12</name>
    <dbReference type="NCBI Taxonomy" id="1974611"/>
    <lineage>
        <taxon>Bacteria</taxon>
        <taxon>Candidatus Kaiseribacteriota</taxon>
    </lineage>
</organism>
<dbReference type="InterPro" id="IPR033469">
    <property type="entry name" value="CYTH-like_dom_sf"/>
</dbReference>
<accession>A0A2H0U965</accession>